<keyword evidence="1" id="KW-0547">Nucleotide-binding</keyword>
<proteinExistence type="predicted"/>
<dbReference type="InterPro" id="IPR027417">
    <property type="entry name" value="P-loop_NTPase"/>
</dbReference>
<name>A0A9D1A2F6_9FIRM</name>
<dbReference type="Gene3D" id="3.40.50.300">
    <property type="entry name" value="P-loop containing nucleotide triphosphate hydrolases"/>
    <property type="match status" value="1"/>
</dbReference>
<dbReference type="Pfam" id="PF02954">
    <property type="entry name" value="HTH_8"/>
    <property type="match status" value="1"/>
</dbReference>
<dbReference type="PANTHER" id="PTHR32071">
    <property type="entry name" value="TRANSCRIPTIONAL REGULATORY PROTEIN"/>
    <property type="match status" value="1"/>
</dbReference>
<organism evidence="6 7">
    <name type="scientific">Candidatus Copromonas faecavium</name>
    <name type="common">nom. illeg.</name>
    <dbReference type="NCBI Taxonomy" id="2840740"/>
    <lineage>
        <taxon>Bacteria</taxon>
        <taxon>Bacillati</taxon>
        <taxon>Bacillota</taxon>
        <taxon>Clostridia</taxon>
        <taxon>Lachnospirales</taxon>
        <taxon>Lachnospiraceae</taxon>
        <taxon>Candidatus Copromonas (nom. illeg.)</taxon>
    </lineage>
</organism>
<dbReference type="Pfam" id="PF06506">
    <property type="entry name" value="PrpR_N"/>
    <property type="match status" value="1"/>
</dbReference>
<keyword evidence="3" id="KW-0805">Transcription regulation</keyword>
<dbReference type="Proteomes" id="UP000824250">
    <property type="component" value="Unassembled WGS sequence"/>
</dbReference>
<evidence type="ECO:0000256" key="1">
    <source>
        <dbReference type="ARBA" id="ARBA00022741"/>
    </source>
</evidence>
<dbReference type="AlphaFoldDB" id="A0A9D1A2F6"/>
<evidence type="ECO:0000259" key="5">
    <source>
        <dbReference type="PROSITE" id="PS50045"/>
    </source>
</evidence>
<dbReference type="GO" id="GO:0043565">
    <property type="term" value="F:sequence-specific DNA binding"/>
    <property type="evidence" value="ECO:0007669"/>
    <property type="project" value="InterPro"/>
</dbReference>
<dbReference type="InterPro" id="IPR009057">
    <property type="entry name" value="Homeodomain-like_sf"/>
</dbReference>
<dbReference type="EMBL" id="DVGC01000004">
    <property type="protein sequence ID" value="HIR04548.1"/>
    <property type="molecule type" value="Genomic_DNA"/>
</dbReference>
<dbReference type="InterPro" id="IPR010524">
    <property type="entry name" value="Sig_transdc_resp-reg_PrpR_N"/>
</dbReference>
<feature type="domain" description="Sigma-54 factor interaction" evidence="5">
    <location>
        <begin position="309"/>
        <end position="514"/>
    </location>
</feature>
<dbReference type="InterPro" id="IPR002078">
    <property type="entry name" value="Sigma_54_int"/>
</dbReference>
<dbReference type="Gene3D" id="1.10.8.60">
    <property type="match status" value="1"/>
</dbReference>
<dbReference type="GO" id="GO:0005524">
    <property type="term" value="F:ATP binding"/>
    <property type="evidence" value="ECO:0007669"/>
    <property type="project" value="UniProtKB-KW"/>
</dbReference>
<dbReference type="SUPFAM" id="SSF52540">
    <property type="entry name" value="P-loop containing nucleoside triphosphate hydrolases"/>
    <property type="match status" value="1"/>
</dbReference>
<dbReference type="PRINTS" id="PR01590">
    <property type="entry name" value="HTHFIS"/>
</dbReference>
<dbReference type="Gene3D" id="3.40.50.2300">
    <property type="match status" value="1"/>
</dbReference>
<dbReference type="Gene3D" id="3.40.50.10660">
    <property type="entry name" value="PrpR receptor domain-like"/>
    <property type="match status" value="1"/>
</dbReference>
<reference evidence="6" key="1">
    <citation type="submission" date="2020-10" db="EMBL/GenBank/DDBJ databases">
        <authorList>
            <person name="Gilroy R."/>
        </authorList>
    </citation>
    <scope>NUCLEOTIDE SEQUENCE</scope>
    <source>
        <strain evidence="6">CHK180-2868</strain>
    </source>
</reference>
<comment type="caution">
    <text evidence="6">The sequence shown here is derived from an EMBL/GenBank/DDBJ whole genome shotgun (WGS) entry which is preliminary data.</text>
</comment>
<dbReference type="InterPro" id="IPR002197">
    <property type="entry name" value="HTH_Fis"/>
</dbReference>
<protein>
    <submittedName>
        <fullName evidence="6">PrpR N-terminal domain-containing protein</fullName>
    </submittedName>
</protein>
<dbReference type="Pfam" id="PF25601">
    <property type="entry name" value="AAA_lid_14"/>
    <property type="match status" value="1"/>
</dbReference>
<accession>A0A9D1A2F6</accession>
<evidence type="ECO:0000313" key="6">
    <source>
        <dbReference type="EMBL" id="HIR04548.1"/>
    </source>
</evidence>
<dbReference type="GO" id="GO:0000156">
    <property type="term" value="F:phosphorelay response regulator activity"/>
    <property type="evidence" value="ECO:0007669"/>
    <property type="project" value="InterPro"/>
</dbReference>
<evidence type="ECO:0000256" key="2">
    <source>
        <dbReference type="ARBA" id="ARBA00022840"/>
    </source>
</evidence>
<evidence type="ECO:0000256" key="3">
    <source>
        <dbReference type="ARBA" id="ARBA00023015"/>
    </source>
</evidence>
<sequence>MVETRTRILGIAPYEGMHTAMDRAAQAYPNVQMDVFTGDLDVGVSIVQRMPPNSYDCIISRGGTAELIRRVTDLPVVEVQLSVYDVLSAMKLAENYSDLYAIVGFPSITEPAHTLCDLLRYHLDILTVHSAEEATKTLEKLKKDGYRMVVCDMITHTIARKMELDAFLITSGVESVHAAIDQALNISLWFGRLRQENMFLRSITQDQNGRVVVLDTGGGVFYSSPTEPPAGLMEALRAHIREVPASGSMKFYYTERSQLYRITAQTLLMDTEKYYLFYCVPSKIPLHSHWTGIRTMNRGECEYLFMNSFYSISGAMGQMDAEIRTLASARQPVMIRGEAGTGKEQIARFLYLHSSLANKPFVVVNCELMTEKSWDFLLGHYNSPLNATGNTVYFQNFELLPEGKAPELLSVIQETGLSRRVRLIFSCACRDGEPMPEVMRRFTARLGCLPLNLPSLRSRSDEIPSLASLYLGSMKLELGKQISGFEPRALEMLRQYDWPNNYTQFKHVLETLAILTTSPYIRSSMVAELLARERSLRRSLPPQTAPADTNRTLEEIISDGIQQAVINNNGNRAAAARQLGISRTTLWRYLSRQEDEKLGSKEKE</sequence>
<dbReference type="CDD" id="cd00009">
    <property type="entry name" value="AAA"/>
    <property type="match status" value="1"/>
</dbReference>
<keyword evidence="4" id="KW-0804">Transcription</keyword>
<dbReference type="SUPFAM" id="SSF46689">
    <property type="entry name" value="Homeodomain-like"/>
    <property type="match status" value="1"/>
</dbReference>
<evidence type="ECO:0000256" key="4">
    <source>
        <dbReference type="ARBA" id="ARBA00023163"/>
    </source>
</evidence>
<dbReference type="GO" id="GO:0006355">
    <property type="term" value="P:regulation of DNA-templated transcription"/>
    <property type="evidence" value="ECO:0007669"/>
    <property type="project" value="InterPro"/>
</dbReference>
<keyword evidence="2" id="KW-0067">ATP-binding</keyword>
<gene>
    <name evidence="6" type="ORF">IAB28_01050</name>
</gene>
<reference evidence="6" key="2">
    <citation type="journal article" date="2021" name="PeerJ">
        <title>Extensive microbial diversity within the chicken gut microbiome revealed by metagenomics and culture.</title>
        <authorList>
            <person name="Gilroy R."/>
            <person name="Ravi A."/>
            <person name="Getino M."/>
            <person name="Pursley I."/>
            <person name="Horton D.L."/>
            <person name="Alikhan N.F."/>
            <person name="Baker D."/>
            <person name="Gharbi K."/>
            <person name="Hall N."/>
            <person name="Watson M."/>
            <person name="Adriaenssens E.M."/>
            <person name="Foster-Nyarko E."/>
            <person name="Jarju S."/>
            <person name="Secka A."/>
            <person name="Antonio M."/>
            <person name="Oren A."/>
            <person name="Chaudhuri R.R."/>
            <person name="La Ragione R."/>
            <person name="Hildebrand F."/>
            <person name="Pallen M.J."/>
        </authorList>
    </citation>
    <scope>NUCLEOTIDE SEQUENCE</scope>
    <source>
        <strain evidence="6">CHK180-2868</strain>
    </source>
</reference>
<dbReference type="Pfam" id="PF00158">
    <property type="entry name" value="Sigma54_activat"/>
    <property type="match status" value="1"/>
</dbReference>
<dbReference type="PROSITE" id="PS50045">
    <property type="entry name" value="SIGMA54_INTERACT_4"/>
    <property type="match status" value="1"/>
</dbReference>
<evidence type="ECO:0000313" key="7">
    <source>
        <dbReference type="Proteomes" id="UP000824250"/>
    </source>
</evidence>
<dbReference type="InterPro" id="IPR058031">
    <property type="entry name" value="AAA_lid_NorR"/>
</dbReference>
<dbReference type="SUPFAM" id="SSF159800">
    <property type="entry name" value="PrpR receptor domain-like"/>
    <property type="match status" value="1"/>
</dbReference>
<dbReference type="Gene3D" id="1.10.10.60">
    <property type="entry name" value="Homeodomain-like"/>
    <property type="match status" value="1"/>
</dbReference>